<sequence>MTAAEQETRLRELLMQHPFLTRDLAHVEALKLPHWCISAGYIRNYVWDCLHGKEQPTPLNDVDVLYYDAADLSEDREKRCEKQLIEACPHYRWSVKNQARMHQKSNLRPYKSVKDAMKHWPETATAVGVTLDKEGQLEIIAPHGLNDLFGLLVRQSRYFGDRSYFLSRIERKRWLEIWPKLIVVD</sequence>
<dbReference type="PANTHER" id="PTHR39166:SF1">
    <property type="entry name" value="BLL1166 PROTEIN"/>
    <property type="match status" value="1"/>
</dbReference>
<dbReference type="RefSeq" id="WP_068682522.1">
    <property type="nucleotide sequence ID" value="NZ_LYPA01000051.1"/>
</dbReference>
<evidence type="ECO:0000313" key="2">
    <source>
        <dbReference type="Proteomes" id="UP000092024"/>
    </source>
</evidence>
<dbReference type="PANTHER" id="PTHR39166">
    <property type="entry name" value="BLL1166 PROTEIN"/>
    <property type="match status" value="1"/>
</dbReference>
<reference evidence="1 2" key="1">
    <citation type="submission" date="2016-05" db="EMBL/GenBank/DDBJ databases">
        <title>Paenibacillus oryzae. sp. nov., isolated from the rice root.</title>
        <authorList>
            <person name="Zhang J."/>
            <person name="Zhang X."/>
        </authorList>
    </citation>
    <scope>NUCLEOTIDE SEQUENCE [LARGE SCALE GENOMIC DNA]</scope>
    <source>
        <strain evidence="1 2">1DrF-4</strain>
    </source>
</reference>
<comment type="caution">
    <text evidence="1">The sequence shown here is derived from an EMBL/GenBank/DDBJ whole genome shotgun (WGS) entry which is preliminary data.</text>
</comment>
<proteinExistence type="predicted"/>
<dbReference type="InterPro" id="IPR009267">
    <property type="entry name" value="NTP_transf_6"/>
</dbReference>
<evidence type="ECO:0000313" key="1">
    <source>
        <dbReference type="EMBL" id="OBR65893.1"/>
    </source>
</evidence>
<accession>A0A1A5YK03</accession>
<gene>
    <name evidence="1" type="ORF">A7K91_18135</name>
</gene>
<dbReference type="Proteomes" id="UP000092024">
    <property type="component" value="Unassembled WGS sequence"/>
</dbReference>
<dbReference type="STRING" id="1844972.A7K91_18135"/>
<dbReference type="AlphaFoldDB" id="A0A1A5YK03"/>
<organism evidence="1 2">
    <name type="scientific">Paenibacillus oryzae</name>
    <dbReference type="NCBI Taxonomy" id="1844972"/>
    <lineage>
        <taxon>Bacteria</taxon>
        <taxon>Bacillati</taxon>
        <taxon>Bacillota</taxon>
        <taxon>Bacilli</taxon>
        <taxon>Bacillales</taxon>
        <taxon>Paenibacillaceae</taxon>
        <taxon>Paenibacillus</taxon>
    </lineage>
</organism>
<dbReference type="EMBL" id="LYPA01000051">
    <property type="protein sequence ID" value="OBR65893.1"/>
    <property type="molecule type" value="Genomic_DNA"/>
</dbReference>
<protein>
    <recommendedName>
        <fullName evidence="3">Nitrate reductase</fullName>
    </recommendedName>
</protein>
<name>A0A1A5YK03_9BACL</name>
<keyword evidence="2" id="KW-1185">Reference proteome</keyword>
<dbReference type="Pfam" id="PF06042">
    <property type="entry name" value="NTP_transf_6"/>
    <property type="match status" value="1"/>
</dbReference>
<dbReference type="OrthoDB" id="1901124at2"/>
<evidence type="ECO:0008006" key="3">
    <source>
        <dbReference type="Google" id="ProtNLM"/>
    </source>
</evidence>